<dbReference type="Proteomes" id="UP000250928">
    <property type="component" value="Unassembled WGS sequence"/>
</dbReference>
<dbReference type="AlphaFoldDB" id="A0A6N4DVR1"/>
<dbReference type="GO" id="GO:0046872">
    <property type="term" value="F:metal ion binding"/>
    <property type="evidence" value="ECO:0007669"/>
    <property type="project" value="InterPro"/>
</dbReference>
<comment type="caution">
    <text evidence="2">The sequence shown here is derived from an EMBL/GenBank/DDBJ whole genome shotgun (WGS) entry which is preliminary data.</text>
</comment>
<evidence type="ECO:0000313" key="2">
    <source>
        <dbReference type="EMBL" id="PUE01145.1"/>
    </source>
</evidence>
<dbReference type="InterPro" id="IPR009050">
    <property type="entry name" value="Globin-like_sf"/>
</dbReference>
<dbReference type="InterPro" id="IPR006158">
    <property type="entry name" value="Cobalamin-bd"/>
</dbReference>
<dbReference type="Pfam" id="PF02310">
    <property type="entry name" value="B12-binding"/>
    <property type="match status" value="1"/>
</dbReference>
<dbReference type="InterPro" id="IPR036594">
    <property type="entry name" value="Meth_synthase_dom"/>
</dbReference>
<dbReference type="EMBL" id="PQCO01000206">
    <property type="protein sequence ID" value="PUE01145.1"/>
    <property type="molecule type" value="Genomic_DNA"/>
</dbReference>
<gene>
    <name evidence="2" type="ORF">C3L24_08335</name>
</gene>
<dbReference type="CDD" id="cd02065">
    <property type="entry name" value="B12-binding_like"/>
    <property type="match status" value="1"/>
</dbReference>
<proteinExistence type="predicted"/>
<evidence type="ECO:0000313" key="3">
    <source>
        <dbReference type="Proteomes" id="UP000250928"/>
    </source>
</evidence>
<dbReference type="SUPFAM" id="SSF52242">
    <property type="entry name" value="Cobalamin (vitamin B12)-binding domain"/>
    <property type="match status" value="1"/>
</dbReference>
<dbReference type="GO" id="GO:0031419">
    <property type="term" value="F:cobalamin binding"/>
    <property type="evidence" value="ECO:0007669"/>
    <property type="project" value="InterPro"/>
</dbReference>
<reference evidence="2 3" key="1">
    <citation type="submission" date="2018-01" db="EMBL/GenBank/DDBJ databases">
        <title>Novel co-symbiosis in the lucinid bivalve Phacoides pectinatus.</title>
        <authorList>
            <person name="Lim S.J."/>
            <person name="Davis B.G."/>
            <person name="Gill D.E."/>
            <person name="Engel A.S."/>
            <person name="Anderson L.C."/>
            <person name="Campbell B.J."/>
        </authorList>
    </citation>
    <scope>NUCLEOTIDE SEQUENCE [LARGE SCALE GENOMIC DNA]</scope>
    <source>
        <strain evidence="2">N3_P5</strain>
    </source>
</reference>
<evidence type="ECO:0000259" key="1">
    <source>
        <dbReference type="PROSITE" id="PS51332"/>
    </source>
</evidence>
<dbReference type="PROSITE" id="PS51332">
    <property type="entry name" value="B12_BINDING"/>
    <property type="match status" value="1"/>
</dbReference>
<dbReference type="Gene3D" id="3.40.50.280">
    <property type="entry name" value="Cobalamin-binding domain"/>
    <property type="match status" value="1"/>
</dbReference>
<dbReference type="SUPFAM" id="SSF46458">
    <property type="entry name" value="Globin-like"/>
    <property type="match status" value="1"/>
</dbReference>
<organism evidence="2 3">
    <name type="scientific">Candidatus Sedimenticola endophacoides</name>
    <dbReference type="NCBI Taxonomy" id="2548426"/>
    <lineage>
        <taxon>Bacteria</taxon>
        <taxon>Pseudomonadati</taxon>
        <taxon>Pseudomonadota</taxon>
        <taxon>Gammaproteobacteria</taxon>
        <taxon>Chromatiales</taxon>
        <taxon>Sedimenticolaceae</taxon>
        <taxon>Sedimenticola</taxon>
    </lineage>
</organism>
<feature type="domain" description="B12-binding" evidence="1">
    <location>
        <begin position="228"/>
        <end position="347"/>
    </location>
</feature>
<accession>A0A6N4DVR1</accession>
<name>A0A6N4DVR1_9GAMM</name>
<sequence length="347" mass="37756">MAQVTPLSPRQFADLDAGLMVTRVTAGYFAEHPELGERERIRMRPDCERDLNAHYRFLQAAMIYGTPRVFEQYTRWLGDVYRHHRLPKDYLVDTFRLLGAYLERHLPEATAALAVGLLASARETLRGAVVEVPGPSRRGLRLAGAGDFTQALVGGDSGVAGSVAERALAGGLGLVDVAVGVIQPSMYEIGYLWQTNRITVAQEHLATAIAQTVLGRILMAQEYAEPNGRRALFACVENNHHALGLQMVSDAFEVDGWEVDYLGADTPGESILQMIDQRAPQLVGLSISMPLELTTLAGVVDMIKGEFAATRPAIVIGGQLFNEMDKLALGLGADLWFVNAKDAVEGI</sequence>
<protein>
    <recommendedName>
        <fullName evidence="1">B12-binding domain-containing protein</fullName>
    </recommendedName>
</protein>
<dbReference type="InterPro" id="IPR003759">
    <property type="entry name" value="Cbl-bd_cap"/>
</dbReference>
<dbReference type="Pfam" id="PF02607">
    <property type="entry name" value="B12-binding_2"/>
    <property type="match status" value="1"/>
</dbReference>
<dbReference type="Gene3D" id="1.10.1240.10">
    <property type="entry name" value="Methionine synthase domain"/>
    <property type="match status" value="1"/>
</dbReference>
<dbReference type="InterPro" id="IPR036724">
    <property type="entry name" value="Cobalamin-bd_sf"/>
</dbReference>